<feature type="transmembrane region" description="Helical" evidence="8">
    <location>
        <begin position="537"/>
        <end position="555"/>
    </location>
</feature>
<feature type="transmembrane region" description="Helical" evidence="8">
    <location>
        <begin position="470"/>
        <end position="495"/>
    </location>
</feature>
<dbReference type="GO" id="GO:0005524">
    <property type="term" value="F:ATP binding"/>
    <property type="evidence" value="ECO:0007669"/>
    <property type="project" value="UniProtKB-KW"/>
</dbReference>
<comment type="caution">
    <text evidence="10">The sequence shown here is derived from an EMBL/GenBank/DDBJ whole genome shotgun (WGS) entry which is preliminary data.</text>
</comment>
<accession>A0ABD1YIG1</accession>
<organism evidence="10 11">
    <name type="scientific">Riccia fluitans</name>
    <dbReference type="NCBI Taxonomy" id="41844"/>
    <lineage>
        <taxon>Eukaryota</taxon>
        <taxon>Viridiplantae</taxon>
        <taxon>Streptophyta</taxon>
        <taxon>Embryophyta</taxon>
        <taxon>Marchantiophyta</taxon>
        <taxon>Marchantiopsida</taxon>
        <taxon>Marchantiidae</taxon>
        <taxon>Marchantiales</taxon>
        <taxon>Ricciaceae</taxon>
        <taxon>Riccia</taxon>
    </lineage>
</organism>
<evidence type="ECO:0000256" key="8">
    <source>
        <dbReference type="SAM" id="Phobius"/>
    </source>
</evidence>
<evidence type="ECO:0000313" key="10">
    <source>
        <dbReference type="EMBL" id="KAL2630588.1"/>
    </source>
</evidence>
<evidence type="ECO:0000256" key="3">
    <source>
        <dbReference type="ARBA" id="ARBA00022692"/>
    </source>
</evidence>
<dbReference type="Pfam" id="PF01061">
    <property type="entry name" value="ABC2_membrane"/>
    <property type="match status" value="1"/>
</dbReference>
<feature type="transmembrane region" description="Helical" evidence="8">
    <location>
        <begin position="616"/>
        <end position="639"/>
    </location>
</feature>
<feature type="transmembrane region" description="Helical" evidence="8">
    <location>
        <begin position="507"/>
        <end position="530"/>
    </location>
</feature>
<evidence type="ECO:0000256" key="5">
    <source>
        <dbReference type="ARBA" id="ARBA00022840"/>
    </source>
</evidence>
<dbReference type="InterPro" id="IPR003593">
    <property type="entry name" value="AAA+_ATPase"/>
</dbReference>
<sequence>MGNLFSRGAEPIMYISSPRMRGDDALARNSSCTSMSPSWQSVSVRRVEARSNKDEKIFYDLAVRNLTYKMKEKGGSTKILLNNISCRANHGEVLGIAGPTGSSKSTLLDALAGRIDRRSLSGTILVNGIPVDKSFRRVSGYVMQDDALYPVLTVRETLMCSARLRLPATWTNDEKIARVEAILEELGLQLCADLMIGDDLVRGGISRGERRRVSIAVDLMHDPAVLFLDKPTTGLDSFSAYQVMQKLHTLAEAHNRTVIITIHQPSYAILELIHNTILMIEGNIIFSGHHQCLVNYFSDIGYNMPEYVNPLEYALDTMQKVKASSVGVMQLIELKVVKEKEKVMDGQAARELEAEITDYDFDDDVNMTYAASFCSELSVLAERNIKLILRTRPLFFARLAILIIGGLVTSTVFHDASFDMDGVTKRLSMTAFLLAYCTFTSSQIMPIFLQERKIFIREASRGAYRPASFVLSQTIVHLPFLFVQAVVLSIVTYFIAGWAKSIGAWGYYMWMWFLVLSLAHAMASCCAGWFPNIMVCQAVLSATLSFFLLFSGFFLRREAIPRGWLWLHYISGLKYPYEGLVVNEMTSLWNTNWGAPENNINFYQVLQKYDLEHVSLINNVFILIFFVVLYRILYFVAFLRKARDIRK</sequence>
<dbReference type="InterPro" id="IPR027417">
    <property type="entry name" value="P-loop_NTPase"/>
</dbReference>
<evidence type="ECO:0000259" key="9">
    <source>
        <dbReference type="PROSITE" id="PS50893"/>
    </source>
</evidence>
<evidence type="ECO:0000256" key="1">
    <source>
        <dbReference type="ARBA" id="ARBA00004141"/>
    </source>
</evidence>
<dbReference type="Pfam" id="PF19055">
    <property type="entry name" value="ABC2_membrane_7"/>
    <property type="match status" value="1"/>
</dbReference>
<evidence type="ECO:0000256" key="7">
    <source>
        <dbReference type="ARBA" id="ARBA00023136"/>
    </source>
</evidence>
<dbReference type="InterPro" id="IPR043926">
    <property type="entry name" value="ABCG_dom"/>
</dbReference>
<evidence type="ECO:0000256" key="2">
    <source>
        <dbReference type="ARBA" id="ARBA00022448"/>
    </source>
</evidence>
<dbReference type="InterPro" id="IPR013525">
    <property type="entry name" value="ABC2_TM"/>
</dbReference>
<dbReference type="PROSITE" id="PS50893">
    <property type="entry name" value="ABC_TRANSPORTER_2"/>
    <property type="match status" value="1"/>
</dbReference>
<keyword evidence="4" id="KW-0547">Nucleotide-binding</keyword>
<dbReference type="PANTHER" id="PTHR48041">
    <property type="entry name" value="ABC TRANSPORTER G FAMILY MEMBER 28"/>
    <property type="match status" value="1"/>
</dbReference>
<protein>
    <recommendedName>
        <fullName evidence="9">ABC transporter domain-containing protein</fullName>
    </recommendedName>
</protein>
<evidence type="ECO:0000313" key="11">
    <source>
        <dbReference type="Proteomes" id="UP001605036"/>
    </source>
</evidence>
<keyword evidence="3 8" id="KW-0812">Transmembrane</keyword>
<keyword evidence="11" id="KW-1185">Reference proteome</keyword>
<dbReference type="Proteomes" id="UP001605036">
    <property type="component" value="Unassembled WGS sequence"/>
</dbReference>
<dbReference type="Gene3D" id="3.40.50.300">
    <property type="entry name" value="P-loop containing nucleotide triphosphate hydrolases"/>
    <property type="match status" value="1"/>
</dbReference>
<dbReference type="SUPFAM" id="SSF52540">
    <property type="entry name" value="P-loop containing nucleoside triphosphate hydrolases"/>
    <property type="match status" value="1"/>
</dbReference>
<dbReference type="InterPro" id="IPR050352">
    <property type="entry name" value="ABCG_transporters"/>
</dbReference>
<feature type="domain" description="ABC transporter" evidence="9">
    <location>
        <begin position="61"/>
        <end position="306"/>
    </location>
</feature>
<keyword evidence="2" id="KW-0813">Transport</keyword>
<dbReference type="PANTHER" id="PTHR48041:SF134">
    <property type="entry name" value="ABC TRANSPORTER G FAMILY"/>
    <property type="match status" value="1"/>
</dbReference>
<dbReference type="InterPro" id="IPR003439">
    <property type="entry name" value="ABC_transporter-like_ATP-bd"/>
</dbReference>
<dbReference type="AlphaFoldDB" id="A0ABD1YIG1"/>
<keyword evidence="7 8" id="KW-0472">Membrane</keyword>
<dbReference type="Pfam" id="PF00005">
    <property type="entry name" value="ABC_tran"/>
    <property type="match status" value="1"/>
</dbReference>
<dbReference type="CDD" id="cd03213">
    <property type="entry name" value="ABCG_EPDR"/>
    <property type="match status" value="1"/>
</dbReference>
<evidence type="ECO:0000256" key="4">
    <source>
        <dbReference type="ARBA" id="ARBA00022741"/>
    </source>
</evidence>
<evidence type="ECO:0000256" key="6">
    <source>
        <dbReference type="ARBA" id="ARBA00022989"/>
    </source>
</evidence>
<dbReference type="SMART" id="SM00382">
    <property type="entry name" value="AAA"/>
    <property type="match status" value="1"/>
</dbReference>
<keyword evidence="6 8" id="KW-1133">Transmembrane helix</keyword>
<feature type="transmembrane region" description="Helical" evidence="8">
    <location>
        <begin position="426"/>
        <end position="449"/>
    </location>
</feature>
<keyword evidence="5" id="KW-0067">ATP-binding</keyword>
<gene>
    <name evidence="10" type="ORF">R1flu_015274</name>
</gene>
<comment type="subcellular location">
    <subcellularLocation>
        <location evidence="1">Membrane</location>
        <topology evidence="1">Multi-pass membrane protein</topology>
    </subcellularLocation>
</comment>
<reference evidence="10 11" key="1">
    <citation type="submission" date="2024-09" db="EMBL/GenBank/DDBJ databases">
        <title>Chromosome-scale assembly of Riccia fluitans.</title>
        <authorList>
            <person name="Paukszto L."/>
            <person name="Sawicki J."/>
            <person name="Karawczyk K."/>
            <person name="Piernik-Szablinska J."/>
            <person name="Szczecinska M."/>
            <person name="Mazdziarz M."/>
        </authorList>
    </citation>
    <scope>NUCLEOTIDE SEQUENCE [LARGE SCALE GENOMIC DNA]</scope>
    <source>
        <strain evidence="10">Rf_01</strain>
        <tissue evidence="10">Aerial parts of the thallus</tissue>
    </source>
</reference>
<dbReference type="EMBL" id="JBHFFA010000004">
    <property type="protein sequence ID" value="KAL2630588.1"/>
    <property type="molecule type" value="Genomic_DNA"/>
</dbReference>
<dbReference type="GO" id="GO:0016020">
    <property type="term" value="C:membrane"/>
    <property type="evidence" value="ECO:0007669"/>
    <property type="project" value="UniProtKB-SubCell"/>
</dbReference>
<feature type="transmembrane region" description="Helical" evidence="8">
    <location>
        <begin position="395"/>
        <end position="414"/>
    </location>
</feature>
<proteinExistence type="predicted"/>
<name>A0ABD1YIG1_9MARC</name>